<keyword evidence="1" id="KW-0472">Membrane</keyword>
<evidence type="ECO:0000313" key="3">
    <source>
        <dbReference type="EMBL" id="KAL0958890.1"/>
    </source>
</evidence>
<feature type="transmembrane region" description="Helical" evidence="1">
    <location>
        <begin position="124"/>
        <end position="143"/>
    </location>
</feature>
<feature type="transmembrane region" description="Helical" evidence="1">
    <location>
        <begin position="202"/>
        <end position="230"/>
    </location>
</feature>
<keyword evidence="2" id="KW-0732">Signal</keyword>
<protein>
    <recommendedName>
        <fullName evidence="6">Transmembrane protein</fullName>
    </recommendedName>
</protein>
<evidence type="ECO:0000313" key="4">
    <source>
        <dbReference type="EMBL" id="KAL0958892.1"/>
    </source>
</evidence>
<evidence type="ECO:0000313" key="5">
    <source>
        <dbReference type="Proteomes" id="UP001556367"/>
    </source>
</evidence>
<dbReference type="Proteomes" id="UP001556367">
    <property type="component" value="Unassembled WGS sequence"/>
</dbReference>
<organism evidence="3 5">
    <name type="scientific">Hohenbuehelia grisea</name>
    <dbReference type="NCBI Taxonomy" id="104357"/>
    <lineage>
        <taxon>Eukaryota</taxon>
        <taxon>Fungi</taxon>
        <taxon>Dikarya</taxon>
        <taxon>Basidiomycota</taxon>
        <taxon>Agaricomycotina</taxon>
        <taxon>Agaricomycetes</taxon>
        <taxon>Agaricomycetidae</taxon>
        <taxon>Agaricales</taxon>
        <taxon>Pleurotineae</taxon>
        <taxon>Pleurotaceae</taxon>
        <taxon>Hohenbuehelia</taxon>
    </lineage>
</organism>
<evidence type="ECO:0008006" key="6">
    <source>
        <dbReference type="Google" id="ProtNLM"/>
    </source>
</evidence>
<gene>
    <name evidence="3" type="ORF">HGRIS_014209</name>
    <name evidence="4" type="ORF">HGRIS_014211</name>
</gene>
<keyword evidence="5" id="KW-1185">Reference proteome</keyword>
<dbReference type="EMBL" id="JASNQZ010000003">
    <property type="protein sequence ID" value="KAL0958892.1"/>
    <property type="molecule type" value="Genomic_DNA"/>
</dbReference>
<reference evidence="3" key="1">
    <citation type="journal article" date="2024" name="ACS Chem. Biol.">
        <title>Early Steps of the Biosynthesis of the Anticancer Antibiotic Pleurotin.</title>
        <authorList>
            <person name="Weaver J.A."/>
            <person name="Alkhder D."/>
            <person name="Prasongpholchai P."/>
            <person name="Tadesse M.D."/>
            <person name="de Los Santos E.L."/>
            <person name="Song L."/>
            <person name="Corre C."/>
            <person name="Alberti F."/>
        </authorList>
    </citation>
    <scope>NUCLEOTIDE SEQUENCE</scope>
    <source>
        <strain evidence="3">T-177</strain>
    </source>
</reference>
<proteinExistence type="predicted"/>
<keyword evidence="1" id="KW-0812">Transmembrane</keyword>
<accession>A0ABR3JU37</accession>
<feature type="signal peptide" evidence="2">
    <location>
        <begin position="1"/>
        <end position="21"/>
    </location>
</feature>
<evidence type="ECO:0000256" key="1">
    <source>
        <dbReference type="SAM" id="Phobius"/>
    </source>
</evidence>
<feature type="transmembrane region" description="Helical" evidence="1">
    <location>
        <begin position="171"/>
        <end position="190"/>
    </location>
</feature>
<comment type="caution">
    <text evidence="3">The sequence shown here is derived from an EMBL/GenBank/DDBJ whole genome shotgun (WGS) entry which is preliminary data.</text>
</comment>
<name>A0ABR3JU37_9AGAR</name>
<feature type="chain" id="PRO_5045031787" description="Transmembrane protein" evidence="2">
    <location>
        <begin position="22"/>
        <end position="233"/>
    </location>
</feature>
<evidence type="ECO:0000256" key="2">
    <source>
        <dbReference type="SAM" id="SignalP"/>
    </source>
</evidence>
<reference evidence="5" key="2">
    <citation type="submission" date="2024-06" db="EMBL/GenBank/DDBJ databases">
        <title>Multi-omics analyses provide insights into the biosynthesis of the anticancer antibiotic pleurotin in Hohenbuehelia grisea.</title>
        <authorList>
            <person name="Weaver J.A."/>
            <person name="Alberti F."/>
        </authorList>
    </citation>
    <scope>NUCLEOTIDE SEQUENCE [LARGE SCALE GENOMIC DNA]</scope>
    <source>
        <strain evidence="5">T-177</strain>
    </source>
</reference>
<keyword evidence="1" id="KW-1133">Transmembrane helix</keyword>
<dbReference type="EMBL" id="JASNQZ010000003">
    <property type="protein sequence ID" value="KAL0958890.1"/>
    <property type="molecule type" value="Genomic_DNA"/>
</dbReference>
<sequence>MPSFKTLSMIATFAFAAFTVASPMPAPEPVAIPVAELAVRGGKPAKSVPLIFIEADVAIKGLCAEIDVVVDLKKPLVKVDIDVAIGKIRLALDAVVVLIKEWHAHKDLPDCLHHDGKDYNHIDIAHLVFAIISSILITIFKLLKYAGLLGYLVYLPACHSLLAVVTELLAAIIFIVGSALVTVLVTLLSVKNTVIGCTLKDVILGLGYSPLCTVLGVVGTLVGGILGLLFGHH</sequence>